<reference evidence="3" key="1">
    <citation type="submission" date="2023-03" db="EMBL/GenBank/DDBJ databases">
        <title>Actinoallomurus iriomotensis NBRC 103684.</title>
        <authorList>
            <person name="Ichikawa N."/>
            <person name="Sato H."/>
            <person name="Tonouchi N."/>
        </authorList>
    </citation>
    <scope>NUCLEOTIDE SEQUENCE</scope>
    <source>
        <strain evidence="3">NBRC 103684</strain>
    </source>
</reference>
<accession>A0A9W6VXX1</accession>
<evidence type="ECO:0000313" key="3">
    <source>
        <dbReference type="EMBL" id="GLY83077.1"/>
    </source>
</evidence>
<feature type="region of interest" description="Disordered" evidence="1">
    <location>
        <begin position="137"/>
        <end position="163"/>
    </location>
</feature>
<comment type="caution">
    <text evidence="3">The sequence shown here is derived from an EMBL/GenBank/DDBJ whole genome shotgun (WGS) entry which is preliminary data.</text>
</comment>
<evidence type="ECO:0000256" key="2">
    <source>
        <dbReference type="SAM" id="Phobius"/>
    </source>
</evidence>
<dbReference type="NCBIfam" id="NF033634">
    <property type="entry name" value="SLATT_1"/>
    <property type="match status" value="1"/>
</dbReference>
<feature type="transmembrane region" description="Helical" evidence="2">
    <location>
        <begin position="40"/>
        <end position="61"/>
    </location>
</feature>
<organism evidence="3 4">
    <name type="scientific">Actinoallomurus iriomotensis</name>
    <dbReference type="NCBI Taxonomy" id="478107"/>
    <lineage>
        <taxon>Bacteria</taxon>
        <taxon>Bacillati</taxon>
        <taxon>Actinomycetota</taxon>
        <taxon>Actinomycetes</taxon>
        <taxon>Streptosporangiales</taxon>
        <taxon>Thermomonosporaceae</taxon>
        <taxon>Actinoallomurus</taxon>
    </lineage>
</organism>
<protein>
    <submittedName>
        <fullName evidence="3">Uncharacterized protein</fullName>
    </submittedName>
</protein>
<name>A0A9W6VXX1_9ACTN</name>
<keyword evidence="2" id="KW-1133">Transmembrane helix</keyword>
<keyword evidence="2" id="KW-0812">Transmembrane</keyword>
<keyword evidence="4" id="KW-1185">Reference proteome</keyword>
<dbReference type="Pfam" id="PF14015">
    <property type="entry name" value="DUF4231"/>
    <property type="match status" value="1"/>
</dbReference>
<dbReference type="Proteomes" id="UP001165074">
    <property type="component" value="Unassembled WGS sequence"/>
</dbReference>
<keyword evidence="2" id="KW-0472">Membrane</keyword>
<proteinExistence type="predicted"/>
<dbReference type="InterPro" id="IPR025325">
    <property type="entry name" value="DUF4231"/>
</dbReference>
<dbReference type="EMBL" id="BSTK01000001">
    <property type="protein sequence ID" value="GLY83077.1"/>
    <property type="molecule type" value="Genomic_DNA"/>
</dbReference>
<dbReference type="AlphaFoldDB" id="A0A9W6VXX1"/>
<sequence>MRKRDEVRGPTDPWEAPDPSLALAMQQMHWYAKHRDRARVAHMTSEVLILVITAATTLAAALQASPWVTASLAAGSLVLTGLRKLFDWQDNWTAFADAWTQVRAAINDYRLIPEDRRDEEAKRRLVSQVDEIVGADTERWASRRRSLADSPPEPGRSGSDGGR</sequence>
<gene>
    <name evidence="3" type="ORF">Airi02_010070</name>
</gene>
<evidence type="ECO:0000256" key="1">
    <source>
        <dbReference type="SAM" id="MobiDB-lite"/>
    </source>
</evidence>
<dbReference type="RefSeq" id="WP_285567123.1">
    <property type="nucleotide sequence ID" value="NZ_BSTK01000001.1"/>
</dbReference>
<evidence type="ECO:0000313" key="4">
    <source>
        <dbReference type="Proteomes" id="UP001165074"/>
    </source>
</evidence>